<evidence type="ECO:0000313" key="2">
    <source>
        <dbReference type="Proteomes" id="UP000646548"/>
    </source>
</evidence>
<comment type="caution">
    <text evidence="1">The sequence shown here is derived from an EMBL/GenBank/DDBJ whole genome shotgun (WGS) entry which is preliminary data.</text>
</comment>
<sequence>MMECVDIFTEKKRNSAGSQHLIKHPKATKTSSNVSFSVHALKKYGFRKGCDTTVPMQLVLICSIKVPLLRGNSGTSSSCREVACIQICGESSPLKMTVWHTNVCDWFELRRSVLF</sequence>
<gene>
    <name evidence="1" type="ORF">FQA47_017659</name>
</gene>
<proteinExistence type="predicted"/>
<accession>A0A834FQZ1</accession>
<protein>
    <submittedName>
        <fullName evidence="1">Uncharacterized protein</fullName>
    </submittedName>
</protein>
<dbReference type="AlphaFoldDB" id="A0A834FQZ1"/>
<dbReference type="Proteomes" id="UP000646548">
    <property type="component" value="Unassembled WGS sequence"/>
</dbReference>
<dbReference type="EMBL" id="WKFB01000019">
    <property type="protein sequence ID" value="KAF6738803.1"/>
    <property type="molecule type" value="Genomic_DNA"/>
</dbReference>
<organism evidence="1 2">
    <name type="scientific">Oryzias melastigma</name>
    <name type="common">Marine medaka</name>
    <dbReference type="NCBI Taxonomy" id="30732"/>
    <lineage>
        <taxon>Eukaryota</taxon>
        <taxon>Metazoa</taxon>
        <taxon>Chordata</taxon>
        <taxon>Craniata</taxon>
        <taxon>Vertebrata</taxon>
        <taxon>Euteleostomi</taxon>
        <taxon>Actinopterygii</taxon>
        <taxon>Neopterygii</taxon>
        <taxon>Teleostei</taxon>
        <taxon>Neoteleostei</taxon>
        <taxon>Acanthomorphata</taxon>
        <taxon>Ovalentaria</taxon>
        <taxon>Atherinomorphae</taxon>
        <taxon>Beloniformes</taxon>
        <taxon>Adrianichthyidae</taxon>
        <taxon>Oryziinae</taxon>
        <taxon>Oryzias</taxon>
    </lineage>
</organism>
<name>A0A834FQZ1_ORYME</name>
<evidence type="ECO:0000313" key="1">
    <source>
        <dbReference type="EMBL" id="KAF6738803.1"/>
    </source>
</evidence>
<reference evidence="1" key="1">
    <citation type="journal article" name="BMC Genomics">
        <title>Long-read sequencing and de novo genome assembly of marine medaka (Oryzias melastigma).</title>
        <authorList>
            <person name="Liang P."/>
            <person name="Saqib H.S.A."/>
            <person name="Ni X."/>
            <person name="Shen Y."/>
        </authorList>
    </citation>
    <scope>NUCLEOTIDE SEQUENCE</scope>
    <source>
        <strain evidence="1">Bigg-433</strain>
    </source>
</reference>